<feature type="domain" description="ERCC3/RAD25/XPB helicase C-terminal" evidence="1">
    <location>
        <begin position="1"/>
        <end position="43"/>
    </location>
</feature>
<dbReference type="InterPro" id="IPR032438">
    <property type="entry name" value="ERCC3_RAD25_C"/>
</dbReference>
<evidence type="ECO:0000313" key="2">
    <source>
        <dbReference type="EMBL" id="GAF82943.1"/>
    </source>
</evidence>
<evidence type="ECO:0000259" key="1">
    <source>
        <dbReference type="Pfam" id="PF16203"/>
    </source>
</evidence>
<protein>
    <recommendedName>
        <fullName evidence="1">ERCC3/RAD25/XPB helicase C-terminal domain-containing protein</fullName>
    </recommendedName>
</protein>
<accession>X0SPD9</accession>
<dbReference type="EMBL" id="BARS01007425">
    <property type="protein sequence ID" value="GAF82943.1"/>
    <property type="molecule type" value="Genomic_DNA"/>
</dbReference>
<dbReference type="AlphaFoldDB" id="X0SPD9"/>
<dbReference type="Pfam" id="PF16203">
    <property type="entry name" value="ERCC3_RAD25_C"/>
    <property type="match status" value="1"/>
</dbReference>
<comment type="caution">
    <text evidence="2">The sequence shown here is derived from an EMBL/GenBank/DDBJ whole genome shotgun (WGS) entry which is preliminary data.</text>
</comment>
<feature type="non-terminal residue" evidence="2">
    <location>
        <position position="1"/>
    </location>
</feature>
<organism evidence="2">
    <name type="scientific">marine sediment metagenome</name>
    <dbReference type="NCBI Taxonomy" id="412755"/>
    <lineage>
        <taxon>unclassified sequences</taxon>
        <taxon>metagenomes</taxon>
        <taxon>ecological metagenomes</taxon>
    </lineage>
</organism>
<name>X0SPD9_9ZZZZ</name>
<reference evidence="2" key="1">
    <citation type="journal article" date="2014" name="Front. Microbiol.">
        <title>High frequency of phylogenetically diverse reductive dehalogenase-homologous genes in deep subseafloor sedimentary metagenomes.</title>
        <authorList>
            <person name="Kawai M."/>
            <person name="Futagami T."/>
            <person name="Toyoda A."/>
            <person name="Takaki Y."/>
            <person name="Nishi S."/>
            <person name="Hori S."/>
            <person name="Arai W."/>
            <person name="Tsubouchi T."/>
            <person name="Morono Y."/>
            <person name="Uchiyama I."/>
            <person name="Ito T."/>
            <person name="Fujiyama A."/>
            <person name="Inagaki F."/>
            <person name="Takami H."/>
        </authorList>
    </citation>
    <scope>NUCLEOTIDE SEQUENCE</scope>
    <source>
        <strain evidence="2">Expedition CK06-06</strain>
    </source>
</reference>
<sequence length="70" mass="8180">HFYTLVTRDSRDQEFAAKRQLFLTEEGYRYEILYDDEVVDYEPVVLDLEAREPASRLLPAGTVVIDTELV</sequence>
<gene>
    <name evidence="2" type="ORF">S01H1_14294</name>
</gene>
<proteinExistence type="predicted"/>